<dbReference type="PANTHER" id="PTHR46124">
    <property type="entry name" value="D-AMINOACYL-TRNA DEACYLASE"/>
    <property type="match status" value="1"/>
</dbReference>
<dbReference type="InterPro" id="IPR032466">
    <property type="entry name" value="Metal_Hydrolase"/>
</dbReference>
<evidence type="ECO:0000313" key="4">
    <source>
        <dbReference type="Proteomes" id="UP001589862"/>
    </source>
</evidence>
<dbReference type="InterPro" id="IPR018228">
    <property type="entry name" value="DNase_TatD-rel_CS"/>
</dbReference>
<keyword evidence="1 3" id="KW-0378">Hydrolase</keyword>
<sequence>MTATIPGHTPDAYLQKDTTGDGDQSGGQRAATEENTGRRRNLTYPPAPEPLPAPVVDNHTHLDLRDGNINLTYASALDTAEAVGVPGVITIGYDLGSSERAVQASYLEPRIRAAVALHPNEAPQRVADGSFTEVFAQICTLAEDERVVSVGETGLDYFRTGEDGIEAQKYSFAEHLKLAHRLNKPVQIHDRDAHDDVVAELEKAREGGYLPHKVVFHCFSGGEELARICNENGWYMSFSGTVTFKNSKDLQAALRIADQSLILAETDAPYLTPHPYRGRPNASYLMPNTVRFMAEHLGVELTAFCRQLQDNTDRVYGQWLLSI</sequence>
<dbReference type="GO" id="GO:0016787">
    <property type="term" value="F:hydrolase activity"/>
    <property type="evidence" value="ECO:0007669"/>
    <property type="project" value="UniProtKB-KW"/>
</dbReference>
<dbReference type="RefSeq" id="WP_377458912.1">
    <property type="nucleotide sequence ID" value="NZ_JBHLUB010000028.1"/>
</dbReference>
<dbReference type="PIRSF" id="PIRSF005902">
    <property type="entry name" value="DNase_TatD"/>
    <property type="match status" value="1"/>
</dbReference>
<feature type="region of interest" description="Disordered" evidence="2">
    <location>
        <begin position="1"/>
        <end position="57"/>
    </location>
</feature>
<reference evidence="3 4" key="1">
    <citation type="submission" date="2024-09" db="EMBL/GenBank/DDBJ databases">
        <authorList>
            <person name="Sun Q."/>
            <person name="Mori K."/>
        </authorList>
    </citation>
    <scope>NUCLEOTIDE SEQUENCE [LARGE SCALE GENOMIC DNA]</scope>
    <source>
        <strain evidence="3 4">NCAIM B.02604</strain>
    </source>
</reference>
<name>A0ABV6PAA1_9MICC</name>
<dbReference type="CDD" id="cd01310">
    <property type="entry name" value="TatD_DNAse"/>
    <property type="match status" value="1"/>
</dbReference>
<dbReference type="PANTHER" id="PTHR46124:SF2">
    <property type="entry name" value="D-AMINOACYL-TRNA DEACYLASE"/>
    <property type="match status" value="1"/>
</dbReference>
<evidence type="ECO:0000313" key="3">
    <source>
        <dbReference type="EMBL" id="MFC0582045.1"/>
    </source>
</evidence>
<dbReference type="SUPFAM" id="SSF51556">
    <property type="entry name" value="Metallo-dependent hydrolases"/>
    <property type="match status" value="1"/>
</dbReference>
<keyword evidence="4" id="KW-1185">Reference proteome</keyword>
<dbReference type="EC" id="3.1.-.-" evidence="3"/>
<proteinExistence type="predicted"/>
<accession>A0ABV6PAA1</accession>
<protein>
    <submittedName>
        <fullName evidence="3">TatD family hydrolase</fullName>
        <ecNumber evidence="3">3.1.-.-</ecNumber>
    </submittedName>
</protein>
<organism evidence="3 4">
    <name type="scientific">Micrococcoides hystricis</name>
    <dbReference type="NCBI Taxonomy" id="1572761"/>
    <lineage>
        <taxon>Bacteria</taxon>
        <taxon>Bacillati</taxon>
        <taxon>Actinomycetota</taxon>
        <taxon>Actinomycetes</taxon>
        <taxon>Micrococcales</taxon>
        <taxon>Micrococcaceae</taxon>
        <taxon>Micrococcoides</taxon>
    </lineage>
</organism>
<evidence type="ECO:0000256" key="2">
    <source>
        <dbReference type="SAM" id="MobiDB-lite"/>
    </source>
</evidence>
<dbReference type="PROSITE" id="PS01090">
    <property type="entry name" value="TATD_2"/>
    <property type="match status" value="1"/>
</dbReference>
<gene>
    <name evidence="3" type="ORF">ACFFFR_06565</name>
</gene>
<evidence type="ECO:0000256" key="1">
    <source>
        <dbReference type="ARBA" id="ARBA00022801"/>
    </source>
</evidence>
<dbReference type="Pfam" id="PF01026">
    <property type="entry name" value="TatD_DNase"/>
    <property type="match status" value="1"/>
</dbReference>
<dbReference type="InterPro" id="IPR001130">
    <property type="entry name" value="TatD-like"/>
</dbReference>
<dbReference type="Gene3D" id="3.20.20.140">
    <property type="entry name" value="Metal-dependent hydrolases"/>
    <property type="match status" value="1"/>
</dbReference>
<dbReference type="EMBL" id="JBHLUB010000028">
    <property type="protein sequence ID" value="MFC0582045.1"/>
    <property type="molecule type" value="Genomic_DNA"/>
</dbReference>
<dbReference type="Proteomes" id="UP001589862">
    <property type="component" value="Unassembled WGS sequence"/>
</dbReference>
<comment type="caution">
    <text evidence="3">The sequence shown here is derived from an EMBL/GenBank/DDBJ whole genome shotgun (WGS) entry which is preliminary data.</text>
</comment>